<feature type="domain" description="HTH tetR-type" evidence="3">
    <location>
        <begin position="14"/>
        <end position="74"/>
    </location>
</feature>
<evidence type="ECO:0000259" key="3">
    <source>
        <dbReference type="PROSITE" id="PS50977"/>
    </source>
</evidence>
<dbReference type="PROSITE" id="PS50977">
    <property type="entry name" value="HTH_TETR_2"/>
    <property type="match status" value="1"/>
</dbReference>
<sequence>MSSTDVGLREQKKAATRQALRQAALRLFTENGYERTTVRDIASAAGVTERTFFRYFPSKEDLVYGEFLDLVPLVQREIAERPAHEPPLTAVLEALLATAKQRSPGLAVFLISQPERFVASPSRPARPVLFDFEHSIAEALHHRLTAPGGAGAPDGRAAFHAAVWARASVAAIRSALIAHTDHDFDGPGGAKLTGLLREAFAVLESG</sequence>
<accession>A0AA90GW50</accession>
<dbReference type="InterPro" id="IPR001647">
    <property type="entry name" value="HTH_TetR"/>
</dbReference>
<evidence type="ECO:0000256" key="2">
    <source>
        <dbReference type="PROSITE-ProRule" id="PRU00335"/>
    </source>
</evidence>
<comment type="caution">
    <text evidence="4">The sequence shown here is derived from an EMBL/GenBank/DDBJ whole genome shotgun (WGS) entry which is preliminary data.</text>
</comment>
<dbReference type="PANTHER" id="PTHR30055:SF226">
    <property type="entry name" value="HTH-TYPE TRANSCRIPTIONAL REGULATOR PKSA"/>
    <property type="match status" value="1"/>
</dbReference>
<reference evidence="4" key="1">
    <citation type="submission" date="2023-05" db="EMBL/GenBank/DDBJ databases">
        <title>Streptantibioticus silvisoli sp. nov., acidotolerant actinomycetes 1 from pine litter.</title>
        <authorList>
            <person name="Swiecimska M."/>
            <person name="Golinska P."/>
            <person name="Sangal V."/>
            <person name="Wachnowicz B."/>
            <person name="Goodfellow M."/>
        </authorList>
    </citation>
    <scope>NUCLEOTIDE SEQUENCE</scope>
    <source>
        <strain evidence="4">SL13</strain>
    </source>
</reference>
<proteinExistence type="predicted"/>
<dbReference type="InterPro" id="IPR050109">
    <property type="entry name" value="HTH-type_TetR-like_transc_reg"/>
</dbReference>
<dbReference type="PROSITE" id="PS01081">
    <property type="entry name" value="HTH_TETR_1"/>
    <property type="match status" value="1"/>
</dbReference>
<protein>
    <submittedName>
        <fullName evidence="4">TetR family transcriptional regulator</fullName>
    </submittedName>
</protein>
<feature type="DNA-binding region" description="H-T-H motif" evidence="2">
    <location>
        <begin position="37"/>
        <end position="56"/>
    </location>
</feature>
<organism evidence="4">
    <name type="scientific">Streptantibioticus silvisoli</name>
    <dbReference type="NCBI Taxonomy" id="2705255"/>
    <lineage>
        <taxon>Bacteria</taxon>
        <taxon>Bacillati</taxon>
        <taxon>Actinomycetota</taxon>
        <taxon>Actinomycetes</taxon>
        <taxon>Kitasatosporales</taxon>
        <taxon>Streptomycetaceae</taxon>
        <taxon>Streptantibioticus</taxon>
    </lineage>
</organism>
<dbReference type="InterPro" id="IPR009057">
    <property type="entry name" value="Homeodomain-like_sf"/>
</dbReference>
<dbReference type="RefSeq" id="WP_271317137.1">
    <property type="nucleotide sequence ID" value="NZ_JABXJJ020000007.1"/>
</dbReference>
<gene>
    <name evidence="4" type="ORF">POF50_006180</name>
</gene>
<dbReference type="SUPFAM" id="SSF46689">
    <property type="entry name" value="Homeodomain-like"/>
    <property type="match status" value="1"/>
</dbReference>
<dbReference type="Pfam" id="PF00440">
    <property type="entry name" value="TetR_N"/>
    <property type="match status" value="1"/>
</dbReference>
<dbReference type="PRINTS" id="PR00455">
    <property type="entry name" value="HTHTETR"/>
</dbReference>
<evidence type="ECO:0000256" key="1">
    <source>
        <dbReference type="ARBA" id="ARBA00023125"/>
    </source>
</evidence>
<dbReference type="PANTHER" id="PTHR30055">
    <property type="entry name" value="HTH-TYPE TRANSCRIPTIONAL REGULATOR RUTR"/>
    <property type="match status" value="1"/>
</dbReference>
<dbReference type="Gene3D" id="1.10.357.10">
    <property type="entry name" value="Tetracycline Repressor, domain 2"/>
    <property type="match status" value="1"/>
</dbReference>
<dbReference type="InterPro" id="IPR023772">
    <property type="entry name" value="DNA-bd_HTH_TetR-type_CS"/>
</dbReference>
<dbReference type="AlphaFoldDB" id="A0AA90GW50"/>
<name>A0AA90GW50_9ACTN</name>
<dbReference type="GO" id="GO:0003700">
    <property type="term" value="F:DNA-binding transcription factor activity"/>
    <property type="evidence" value="ECO:0007669"/>
    <property type="project" value="TreeGrafter"/>
</dbReference>
<keyword evidence="1 2" id="KW-0238">DNA-binding</keyword>
<evidence type="ECO:0000313" key="4">
    <source>
        <dbReference type="EMBL" id="MDI5968934.1"/>
    </source>
</evidence>
<dbReference type="GO" id="GO:0000976">
    <property type="term" value="F:transcription cis-regulatory region binding"/>
    <property type="evidence" value="ECO:0007669"/>
    <property type="project" value="TreeGrafter"/>
</dbReference>
<dbReference type="EMBL" id="JABXJJ020000007">
    <property type="protein sequence ID" value="MDI5968934.1"/>
    <property type="molecule type" value="Genomic_DNA"/>
</dbReference>